<dbReference type="OrthoDB" id="9809549at2"/>
<comment type="caution">
    <text evidence="4">The sequence shown here is derived from an EMBL/GenBank/DDBJ whole genome shotgun (WGS) entry which is preliminary data.</text>
</comment>
<evidence type="ECO:0000313" key="5">
    <source>
        <dbReference type="Proteomes" id="UP000032361"/>
    </source>
</evidence>
<evidence type="ECO:0000259" key="3">
    <source>
        <dbReference type="Pfam" id="PF12146"/>
    </source>
</evidence>
<dbReference type="EMBL" id="JTDV01000014">
    <property type="protein sequence ID" value="KJD31515.1"/>
    <property type="molecule type" value="Genomic_DNA"/>
</dbReference>
<dbReference type="PANTHER" id="PTHR43265:SF1">
    <property type="entry name" value="ESTERASE ESTD"/>
    <property type="match status" value="1"/>
</dbReference>
<dbReference type="InterPro" id="IPR029058">
    <property type="entry name" value="AB_hydrolase_fold"/>
</dbReference>
<dbReference type="SUPFAM" id="SSF53474">
    <property type="entry name" value="alpha/beta-Hydrolases"/>
    <property type="match status" value="1"/>
</dbReference>
<dbReference type="GO" id="GO:0052689">
    <property type="term" value="F:carboxylic ester hydrolase activity"/>
    <property type="evidence" value="ECO:0007669"/>
    <property type="project" value="TreeGrafter"/>
</dbReference>
<keyword evidence="1" id="KW-0378">Hydrolase</keyword>
<dbReference type="Proteomes" id="UP000032361">
    <property type="component" value="Unassembled WGS sequence"/>
</dbReference>
<dbReference type="GO" id="GO:0004252">
    <property type="term" value="F:serine-type endopeptidase activity"/>
    <property type="evidence" value="ECO:0007669"/>
    <property type="project" value="InterPro"/>
</dbReference>
<protein>
    <recommendedName>
        <fullName evidence="3">Serine aminopeptidase S33 domain-containing protein</fullName>
    </recommendedName>
</protein>
<feature type="signal peptide" evidence="2">
    <location>
        <begin position="1"/>
        <end position="21"/>
    </location>
</feature>
<dbReference type="AlphaFoldDB" id="A0A0D7VXB1"/>
<dbReference type="Pfam" id="PF12146">
    <property type="entry name" value="Hydrolase_4"/>
    <property type="match status" value="1"/>
</dbReference>
<dbReference type="RefSeq" id="WP_044627188.1">
    <property type="nucleotide sequence ID" value="NZ_JTDV01000014.1"/>
</dbReference>
<dbReference type="PANTHER" id="PTHR43265">
    <property type="entry name" value="ESTERASE ESTD"/>
    <property type="match status" value="1"/>
</dbReference>
<proteinExistence type="predicted"/>
<evidence type="ECO:0000256" key="2">
    <source>
        <dbReference type="SAM" id="SignalP"/>
    </source>
</evidence>
<name>A0A0D7VXB1_9FLAO</name>
<dbReference type="PROSITE" id="PS00708">
    <property type="entry name" value="PRO_ENDOPEP_SER"/>
    <property type="match status" value="1"/>
</dbReference>
<reference evidence="4 5" key="1">
    <citation type="journal article" date="2015" name="Antonie Van Leeuwenhoek">
        <title>Tamlana nanhaiensis sp. nov., isolated from surface seawater collected from the South China Sea.</title>
        <authorList>
            <person name="Liu X."/>
            <person name="Lai Q."/>
            <person name="Du Y."/>
            <person name="Li G."/>
            <person name="Sun F."/>
            <person name="Shao Z."/>
        </authorList>
    </citation>
    <scope>NUCLEOTIDE SEQUENCE [LARGE SCALE GENOMIC DNA]</scope>
    <source>
        <strain evidence="4 5">FHC16</strain>
    </source>
</reference>
<sequence>MKYFKLVIIAILFFYCGSICAQNKRPQDPEPPFNYTSETVYFTNPKANNIKLAGTLTLPNNKLKPAVAILISGSGPQNRNEEVKQFNHRPFLVLADFLSEHGIAVFRYDDRGIAESEGNFKTATTFDFASDVEAAISYLKTRTDIDTSKIGLIGHSEGGLISPIVASKDKTVAFCILLAGPGVNGAEILKSQSRKMAELSGTPKLFIDENEKLSEIIYNVIQNETEETAIKTKIIDTLNDYKIKNPLSPIAAAITPVMIEQQLKILKSPWLLTFIRTEPKNYLENTTCPVLALNGSKDVQVLPKLNLPAIENALKTVKNTDVTVQELEHLNHLFQTCETGMINEYSTIEETFSPKALIIIKDWILKRFD</sequence>
<dbReference type="InterPro" id="IPR053145">
    <property type="entry name" value="AB_hydrolase_Est10"/>
</dbReference>
<gene>
    <name evidence="4" type="ORF">PK35_13960</name>
</gene>
<accession>A0A0D7VXB1</accession>
<dbReference type="Gene3D" id="3.40.50.1820">
    <property type="entry name" value="alpha/beta hydrolase"/>
    <property type="match status" value="1"/>
</dbReference>
<organism evidence="4 5">
    <name type="scientific">Neotamlana nanhaiensis</name>
    <dbReference type="NCBI Taxonomy" id="1382798"/>
    <lineage>
        <taxon>Bacteria</taxon>
        <taxon>Pseudomonadati</taxon>
        <taxon>Bacteroidota</taxon>
        <taxon>Flavobacteriia</taxon>
        <taxon>Flavobacteriales</taxon>
        <taxon>Flavobacteriaceae</taxon>
        <taxon>Neotamlana</taxon>
    </lineage>
</organism>
<dbReference type="PATRIC" id="fig|1382798.3.peg.1354"/>
<dbReference type="InterPro" id="IPR022742">
    <property type="entry name" value="Hydrolase_4"/>
</dbReference>
<feature type="domain" description="Serine aminopeptidase S33" evidence="3">
    <location>
        <begin position="94"/>
        <end position="201"/>
    </location>
</feature>
<dbReference type="InterPro" id="IPR002471">
    <property type="entry name" value="Pept_S9_AS"/>
</dbReference>
<keyword evidence="2" id="KW-0732">Signal</keyword>
<feature type="chain" id="PRO_5002325422" description="Serine aminopeptidase S33 domain-containing protein" evidence="2">
    <location>
        <begin position="22"/>
        <end position="369"/>
    </location>
</feature>
<dbReference type="STRING" id="1382798.PK35_13960"/>
<evidence type="ECO:0000313" key="4">
    <source>
        <dbReference type="EMBL" id="KJD31515.1"/>
    </source>
</evidence>
<keyword evidence="5" id="KW-1185">Reference proteome</keyword>
<evidence type="ECO:0000256" key="1">
    <source>
        <dbReference type="ARBA" id="ARBA00022801"/>
    </source>
</evidence>
<dbReference type="GO" id="GO:0006508">
    <property type="term" value="P:proteolysis"/>
    <property type="evidence" value="ECO:0007669"/>
    <property type="project" value="InterPro"/>
</dbReference>